<organism evidence="1 2">
    <name type="scientific">Atta colombica</name>
    <dbReference type="NCBI Taxonomy" id="520822"/>
    <lineage>
        <taxon>Eukaryota</taxon>
        <taxon>Metazoa</taxon>
        <taxon>Ecdysozoa</taxon>
        <taxon>Arthropoda</taxon>
        <taxon>Hexapoda</taxon>
        <taxon>Insecta</taxon>
        <taxon>Pterygota</taxon>
        <taxon>Neoptera</taxon>
        <taxon>Endopterygota</taxon>
        <taxon>Hymenoptera</taxon>
        <taxon>Apocrita</taxon>
        <taxon>Aculeata</taxon>
        <taxon>Formicoidea</taxon>
        <taxon>Formicidae</taxon>
        <taxon>Myrmicinae</taxon>
        <taxon>Atta</taxon>
    </lineage>
</organism>
<sequence length="116" mass="12388">MEFASGAGLNAPDCVSVSPNVDATSSLPSSGGKGTSCGQRVGVIPFLKIKCGLTSSDIERGQGLLYLTAHQRCRVQLNRSYPPVGLSFNEADGYWYSSSLVVEAFETKKKRVPASW</sequence>
<evidence type="ECO:0000313" key="2">
    <source>
        <dbReference type="Proteomes" id="UP000078540"/>
    </source>
</evidence>
<keyword evidence="2" id="KW-1185">Reference proteome</keyword>
<gene>
    <name evidence="1" type="ORF">ALC53_09321</name>
</gene>
<evidence type="ECO:0000313" key="1">
    <source>
        <dbReference type="EMBL" id="KYM80227.1"/>
    </source>
</evidence>
<reference evidence="1 2" key="1">
    <citation type="submission" date="2015-09" db="EMBL/GenBank/DDBJ databases">
        <title>Atta colombica WGS genome.</title>
        <authorList>
            <person name="Nygaard S."/>
            <person name="Hu H."/>
            <person name="Boomsma J."/>
            <person name="Zhang G."/>
        </authorList>
    </citation>
    <scope>NUCLEOTIDE SEQUENCE [LARGE SCALE GENOMIC DNA]</scope>
    <source>
        <strain evidence="1">Treedump-2</strain>
        <tissue evidence="1">Whole body</tissue>
    </source>
</reference>
<dbReference type="EMBL" id="KQ976574">
    <property type="protein sequence ID" value="KYM80227.1"/>
    <property type="molecule type" value="Genomic_DNA"/>
</dbReference>
<dbReference type="AlphaFoldDB" id="A0A195B7K6"/>
<proteinExistence type="predicted"/>
<protein>
    <submittedName>
        <fullName evidence="1">Uncharacterized protein</fullName>
    </submittedName>
</protein>
<name>A0A195B7K6_9HYME</name>
<accession>A0A195B7K6</accession>
<dbReference type="Proteomes" id="UP000078540">
    <property type="component" value="Unassembled WGS sequence"/>
</dbReference>